<protein>
    <submittedName>
        <fullName evidence="2">SEC-C metal-binding domain-containing protein</fullName>
    </submittedName>
</protein>
<feature type="region of interest" description="Disordered" evidence="1">
    <location>
        <begin position="1"/>
        <end position="90"/>
    </location>
</feature>
<dbReference type="Proteomes" id="UP001560045">
    <property type="component" value="Unassembled WGS sequence"/>
</dbReference>
<name>A0ABV3XQ74_9ACTN</name>
<proteinExistence type="predicted"/>
<organism evidence="2 3">
    <name type="scientific">Geodermatophilus maliterrae</name>
    <dbReference type="NCBI Taxonomy" id="3162531"/>
    <lineage>
        <taxon>Bacteria</taxon>
        <taxon>Bacillati</taxon>
        <taxon>Actinomycetota</taxon>
        <taxon>Actinomycetes</taxon>
        <taxon>Geodermatophilales</taxon>
        <taxon>Geodermatophilaceae</taxon>
        <taxon>Geodermatophilus</taxon>
    </lineage>
</organism>
<keyword evidence="3" id="KW-1185">Reference proteome</keyword>
<gene>
    <name evidence="2" type="ORF">ABQ292_26080</name>
</gene>
<accession>A0ABV3XQ74</accession>
<evidence type="ECO:0000313" key="2">
    <source>
        <dbReference type="EMBL" id="MEX5721821.1"/>
    </source>
</evidence>
<dbReference type="RefSeq" id="WP_369210610.1">
    <property type="nucleotide sequence ID" value="NZ_JBFNXQ010000177.1"/>
</dbReference>
<dbReference type="SUPFAM" id="SSF103642">
    <property type="entry name" value="Sec-C motif"/>
    <property type="match status" value="1"/>
</dbReference>
<comment type="caution">
    <text evidence="2">The sequence shown here is derived from an EMBL/GenBank/DDBJ whole genome shotgun (WGS) entry which is preliminary data.</text>
</comment>
<feature type="compositionally biased region" description="Low complexity" evidence="1">
    <location>
        <begin position="53"/>
        <end position="65"/>
    </location>
</feature>
<reference evidence="2 3" key="1">
    <citation type="submission" date="2024-06" db="EMBL/GenBank/DDBJ databases">
        <title>Draft genome sequence of Geodermatophilus badlandi, a novel member of the Geodermatophilaceae isolated from badland sedimentary rocks in the Red desert, Wyoming, USA.</title>
        <authorList>
            <person name="Ben Tekaya S."/>
            <person name="Nouioui I."/>
            <person name="Flores G.M."/>
            <person name="Shaal M.N."/>
            <person name="Bredoire F."/>
            <person name="Basile F."/>
            <person name="Van Diepen L."/>
            <person name="Ward N.L."/>
        </authorList>
    </citation>
    <scope>NUCLEOTIDE SEQUENCE [LARGE SCALE GENOMIC DNA]</scope>
    <source>
        <strain evidence="2 3">WL48A</strain>
    </source>
</reference>
<feature type="non-terminal residue" evidence="2">
    <location>
        <position position="1"/>
    </location>
</feature>
<evidence type="ECO:0000313" key="3">
    <source>
        <dbReference type="Proteomes" id="UP001560045"/>
    </source>
</evidence>
<dbReference type="InterPro" id="IPR004027">
    <property type="entry name" value="SEC_C_motif"/>
</dbReference>
<dbReference type="Gene3D" id="3.10.450.50">
    <property type="match status" value="1"/>
</dbReference>
<sequence>PAPTPAPAEETPAPSGTGPQLAVKGLDESHHSTEGLTYSAPSLDPSAKESGPAKAAKTATVTGTKEPARNAPCPCGSGRKYKACHGAAGR</sequence>
<dbReference type="Pfam" id="PF02810">
    <property type="entry name" value="SEC-C"/>
    <property type="match status" value="1"/>
</dbReference>
<dbReference type="EMBL" id="JBFNXQ010000177">
    <property type="protein sequence ID" value="MEX5721821.1"/>
    <property type="molecule type" value="Genomic_DNA"/>
</dbReference>
<evidence type="ECO:0000256" key="1">
    <source>
        <dbReference type="SAM" id="MobiDB-lite"/>
    </source>
</evidence>